<dbReference type="InterPro" id="IPR014719">
    <property type="entry name" value="Ribosomal_bL12_C/ClpS-like"/>
</dbReference>
<dbReference type="SUPFAM" id="SSF48300">
    <property type="entry name" value="Ribosomal protein L7/12, oligomerisation (N-terminal) domain"/>
    <property type="match status" value="1"/>
</dbReference>
<protein>
    <submittedName>
        <fullName evidence="8">54S ribosomal protein L12, mitochondrial</fullName>
    </submittedName>
</protein>
<dbReference type="Gene3D" id="3.30.1390.10">
    <property type="match status" value="1"/>
</dbReference>
<evidence type="ECO:0000256" key="2">
    <source>
        <dbReference type="ARBA" id="ARBA00022980"/>
    </source>
</evidence>
<keyword evidence="7" id="KW-1185">Reference proteome</keyword>
<dbReference type="KEGG" id="gfs:119645003"/>
<dbReference type="GO" id="GO:0005762">
    <property type="term" value="C:mitochondrial large ribosomal subunit"/>
    <property type="evidence" value="ECO:0007669"/>
    <property type="project" value="TreeGrafter"/>
</dbReference>
<feature type="compositionally biased region" description="Polar residues" evidence="4">
    <location>
        <begin position="31"/>
        <end position="40"/>
    </location>
</feature>
<dbReference type="Proteomes" id="UP000092443">
    <property type="component" value="Unplaced"/>
</dbReference>
<sequence length="257" mass="26784">MNFTRILLRQITFRSASRLLSTEVAPAATAGSASKDTNAPTADAAGKDKNMPASGKVGKSSNIPSAAATGKSSNAPAASATAKVANAPATDAARKDIVAPKAVVEKLVVPAPEGEEKPVNPKLESIVNSIAALSLLEVSELSSLLKKRLNVPETAFVTPQFAPGPAGGPAGASAEEEEVEAPKKVQTAFKVKLVKFDEKQKVALIKEIKNLLEGMNLVQAKKFVESAPTIVKEDLPKEEAEKLKEALTKAGAIIEIE</sequence>
<dbReference type="Pfam" id="PF00542">
    <property type="entry name" value="Ribosomal_L12"/>
    <property type="match status" value="1"/>
</dbReference>
<feature type="region of interest" description="Disordered" evidence="4">
    <location>
        <begin position="27"/>
        <end position="77"/>
    </location>
</feature>
<dbReference type="HAMAP" id="MF_00368">
    <property type="entry name" value="Ribosomal_bL12"/>
    <property type="match status" value="1"/>
</dbReference>
<dbReference type="FunFam" id="3.30.1390.10:FF:000001">
    <property type="entry name" value="50S ribosomal protein L7/L12"/>
    <property type="match status" value="1"/>
</dbReference>
<proteinExistence type="inferred from homology"/>
<dbReference type="InterPro" id="IPR036235">
    <property type="entry name" value="Ribosomal_bL12_oligo_N_sf"/>
</dbReference>
<keyword evidence="3" id="KW-0687">Ribonucleoprotein</keyword>
<dbReference type="GO" id="GO:0003729">
    <property type="term" value="F:mRNA binding"/>
    <property type="evidence" value="ECO:0007669"/>
    <property type="project" value="TreeGrafter"/>
</dbReference>
<dbReference type="SUPFAM" id="SSF54736">
    <property type="entry name" value="ClpS-like"/>
    <property type="match status" value="1"/>
</dbReference>
<dbReference type="PANTHER" id="PTHR45987">
    <property type="entry name" value="39S RIBOSOMAL PROTEIN L12"/>
    <property type="match status" value="1"/>
</dbReference>
<dbReference type="InterPro" id="IPR008932">
    <property type="entry name" value="Ribosomal_bL12_oligo"/>
</dbReference>
<evidence type="ECO:0000256" key="1">
    <source>
        <dbReference type="ARBA" id="ARBA00007197"/>
    </source>
</evidence>
<evidence type="ECO:0000313" key="8">
    <source>
        <dbReference type="RefSeq" id="XP_037900681.1"/>
    </source>
</evidence>
<dbReference type="GO" id="GO:0006412">
    <property type="term" value="P:translation"/>
    <property type="evidence" value="ECO:0007669"/>
    <property type="project" value="InterPro"/>
</dbReference>
<feature type="compositionally biased region" description="Polar residues" evidence="4">
    <location>
        <begin position="59"/>
        <end position="76"/>
    </location>
</feature>
<evidence type="ECO:0000313" key="7">
    <source>
        <dbReference type="Proteomes" id="UP000092443"/>
    </source>
</evidence>
<organism evidence="7 8">
    <name type="scientific">Glossina fuscipes</name>
    <dbReference type="NCBI Taxonomy" id="7396"/>
    <lineage>
        <taxon>Eukaryota</taxon>
        <taxon>Metazoa</taxon>
        <taxon>Ecdysozoa</taxon>
        <taxon>Arthropoda</taxon>
        <taxon>Hexapoda</taxon>
        <taxon>Insecta</taxon>
        <taxon>Pterygota</taxon>
        <taxon>Neoptera</taxon>
        <taxon>Endopterygota</taxon>
        <taxon>Diptera</taxon>
        <taxon>Brachycera</taxon>
        <taxon>Muscomorpha</taxon>
        <taxon>Hippoboscoidea</taxon>
        <taxon>Glossinidae</taxon>
        <taxon>Glossina</taxon>
    </lineage>
</organism>
<name>A0A9C5ZHQ5_9MUSC</name>
<gene>
    <name evidence="8" type="primary">LOC119645003</name>
</gene>
<evidence type="ECO:0000256" key="4">
    <source>
        <dbReference type="SAM" id="MobiDB-lite"/>
    </source>
</evidence>
<keyword evidence="2 8" id="KW-0689">Ribosomal protein</keyword>
<feature type="domain" description="Large ribosomal subunit protein bL12 C-terminal" evidence="5">
    <location>
        <begin position="189"/>
        <end position="257"/>
    </location>
</feature>
<evidence type="ECO:0000259" key="6">
    <source>
        <dbReference type="Pfam" id="PF16320"/>
    </source>
</evidence>
<dbReference type="PANTHER" id="PTHR45987:SF4">
    <property type="entry name" value="LARGE RIBOSOMAL SUBUNIT PROTEIN BL12M"/>
    <property type="match status" value="1"/>
</dbReference>
<dbReference type="RefSeq" id="XP_037900681.1">
    <property type="nucleotide sequence ID" value="XM_038044753.1"/>
</dbReference>
<dbReference type="GeneID" id="119645003"/>
<feature type="domain" description="Large ribosomal subunit protein bL12 oligomerization" evidence="6">
    <location>
        <begin position="122"/>
        <end position="170"/>
    </location>
</feature>
<comment type="similarity">
    <text evidence="1">Belongs to the bacterial ribosomal protein bL12 family.</text>
</comment>
<accession>A0A9C5ZHQ5</accession>
<dbReference type="InterPro" id="IPR013823">
    <property type="entry name" value="Ribosomal_bL12_C"/>
</dbReference>
<dbReference type="Gene3D" id="1.20.5.710">
    <property type="entry name" value="Single helix bin"/>
    <property type="match status" value="1"/>
</dbReference>
<dbReference type="Pfam" id="PF16320">
    <property type="entry name" value="Ribosomal_L12_N"/>
    <property type="match status" value="1"/>
</dbReference>
<evidence type="ECO:0000256" key="3">
    <source>
        <dbReference type="ARBA" id="ARBA00023274"/>
    </source>
</evidence>
<dbReference type="InterPro" id="IPR000206">
    <property type="entry name" value="Ribosomal_bL12"/>
</dbReference>
<reference evidence="8" key="1">
    <citation type="submission" date="2025-08" db="UniProtKB">
        <authorList>
            <consortium name="RefSeq"/>
        </authorList>
    </citation>
    <scope>IDENTIFICATION</scope>
    <source>
        <tissue evidence="8">Whole body pupa</tissue>
    </source>
</reference>
<dbReference type="AlphaFoldDB" id="A0A9C5ZHQ5"/>
<evidence type="ECO:0000259" key="5">
    <source>
        <dbReference type="Pfam" id="PF00542"/>
    </source>
</evidence>
<dbReference type="GO" id="GO:0003735">
    <property type="term" value="F:structural constituent of ribosome"/>
    <property type="evidence" value="ECO:0007669"/>
    <property type="project" value="InterPro"/>
</dbReference>